<dbReference type="SUPFAM" id="SSF53335">
    <property type="entry name" value="S-adenosyl-L-methionine-dependent methyltransferases"/>
    <property type="match status" value="1"/>
</dbReference>
<sequence length="206" mass="23162">MFENEEYPRIIQFNNGNDELTIYQETVTDVGGVIWDSALMTIHYFFKNPQKFKGKKILELGSGTAVCGIALAALGAEVIITDLPERIPLIKKNVEANRNVTEGRIQIQVLDWTKDTIPSGLDLILAVDCVYYNSTVDPLIHLLVDCDSKEVIVGIELRDIGEASDAQKKFLESIKRFFQFSPISKSELDPDYYADDIVIGMLIRNT</sequence>
<accession>A0A1I7TXC1</accession>
<evidence type="ECO:0000313" key="1">
    <source>
        <dbReference type="Proteomes" id="UP000095282"/>
    </source>
</evidence>
<name>A0A1I7TXC1_9PELO</name>
<keyword evidence="1" id="KW-1185">Reference proteome</keyword>
<dbReference type="CDD" id="cd02440">
    <property type="entry name" value="AdoMet_MTases"/>
    <property type="match status" value="1"/>
</dbReference>
<dbReference type="WBParaSite" id="Csp11.Scaffold629.g12737.t1">
    <property type="protein sequence ID" value="Csp11.Scaffold629.g12737.t1"/>
    <property type="gene ID" value="Csp11.Scaffold629.g12737"/>
</dbReference>
<organism evidence="1 2">
    <name type="scientific">Caenorhabditis tropicalis</name>
    <dbReference type="NCBI Taxonomy" id="1561998"/>
    <lineage>
        <taxon>Eukaryota</taxon>
        <taxon>Metazoa</taxon>
        <taxon>Ecdysozoa</taxon>
        <taxon>Nematoda</taxon>
        <taxon>Chromadorea</taxon>
        <taxon>Rhabditida</taxon>
        <taxon>Rhabditina</taxon>
        <taxon>Rhabditomorpha</taxon>
        <taxon>Rhabditoidea</taxon>
        <taxon>Rhabditidae</taxon>
        <taxon>Peloderinae</taxon>
        <taxon>Caenorhabditis</taxon>
    </lineage>
</organism>
<protein>
    <submittedName>
        <fullName evidence="2">Protein-lysine methyltransferase METTL21D</fullName>
    </submittedName>
</protein>
<dbReference type="InterPro" id="IPR019410">
    <property type="entry name" value="Methyltransf_16"/>
</dbReference>
<dbReference type="PANTHER" id="PTHR14614:SF132">
    <property type="entry name" value="PROTEIN-LYSINE METHYLTRANSFERASE C42C1.13"/>
    <property type="match status" value="1"/>
</dbReference>
<evidence type="ECO:0000313" key="2">
    <source>
        <dbReference type="WBParaSite" id="Csp11.Scaffold629.g12737.t1"/>
    </source>
</evidence>
<proteinExistence type="predicted"/>
<dbReference type="PANTHER" id="PTHR14614">
    <property type="entry name" value="HEPATOCELLULAR CARCINOMA-ASSOCIATED ANTIGEN"/>
    <property type="match status" value="1"/>
</dbReference>
<dbReference type="Pfam" id="PF10294">
    <property type="entry name" value="Methyltransf_16"/>
    <property type="match status" value="1"/>
</dbReference>
<dbReference type="AlphaFoldDB" id="A0A1I7TXC1"/>
<dbReference type="InterPro" id="IPR029063">
    <property type="entry name" value="SAM-dependent_MTases_sf"/>
</dbReference>
<reference evidence="2" key="1">
    <citation type="submission" date="2016-11" db="UniProtKB">
        <authorList>
            <consortium name="WormBaseParasite"/>
        </authorList>
    </citation>
    <scope>IDENTIFICATION</scope>
</reference>
<dbReference type="Gene3D" id="3.40.50.150">
    <property type="entry name" value="Vaccinia Virus protein VP39"/>
    <property type="match status" value="1"/>
</dbReference>
<dbReference type="Proteomes" id="UP000095282">
    <property type="component" value="Unplaced"/>
</dbReference>
<dbReference type="eggNOG" id="KOG2793">
    <property type="taxonomic scope" value="Eukaryota"/>
</dbReference>
<dbReference type="STRING" id="1561998.A0A1I7TXC1"/>